<evidence type="ECO:0000313" key="10">
    <source>
        <dbReference type="EMBL" id="ARX96672.1"/>
    </source>
</evidence>
<accession>A0A343DRJ8</accession>
<evidence type="ECO:0000256" key="7">
    <source>
        <dbReference type="ARBA" id="ARBA00023136"/>
    </source>
</evidence>
<keyword evidence="7 9" id="KW-0472">Membrane</keyword>
<geneLocation type="mitochondrion" evidence="10"/>
<feature type="transmembrane region" description="Helical" evidence="9">
    <location>
        <begin position="7"/>
        <end position="25"/>
    </location>
</feature>
<dbReference type="GO" id="GO:0030964">
    <property type="term" value="C:NADH dehydrogenase complex"/>
    <property type="evidence" value="ECO:0007669"/>
    <property type="project" value="TreeGrafter"/>
</dbReference>
<keyword evidence="9 10" id="KW-0496">Mitochondrion</keyword>
<proteinExistence type="inferred from homology"/>
<dbReference type="AlphaFoldDB" id="A0A343DRJ8"/>
<dbReference type="PANTHER" id="PTHR11058">
    <property type="entry name" value="NADH-UBIQUINONE OXIDOREDUCTASE CHAIN 3"/>
    <property type="match status" value="1"/>
</dbReference>
<keyword evidence="5 9" id="KW-0812">Transmembrane</keyword>
<organism evidence="10">
    <name type="scientific">Cerceris sp. SJW-2017</name>
    <dbReference type="NCBI Taxonomy" id="2008741"/>
    <lineage>
        <taxon>Eukaryota</taxon>
        <taxon>Metazoa</taxon>
        <taxon>Ecdysozoa</taxon>
        <taxon>Arthropoda</taxon>
        <taxon>Hexapoda</taxon>
        <taxon>Insecta</taxon>
        <taxon>Pterygota</taxon>
        <taxon>Neoptera</taxon>
        <taxon>Endopterygota</taxon>
        <taxon>Hymenoptera</taxon>
        <taxon>Apocrita</taxon>
        <taxon>Aculeata</taxon>
        <taxon>Apoidea</taxon>
        <taxon>Crabronidae</taxon>
        <taxon>Philanthinae</taxon>
        <taxon>Cercerini</taxon>
        <taxon>Cerceris</taxon>
    </lineage>
</organism>
<dbReference type="PANTHER" id="PTHR11058:SF9">
    <property type="entry name" value="NADH-UBIQUINONE OXIDOREDUCTASE CHAIN 3"/>
    <property type="match status" value="1"/>
</dbReference>
<reference evidence="10" key="1">
    <citation type="journal article" date="2018" name="Mol. Phylogenet. Evol.">
        <title>Gene arrangement and sequence of mitochondrial genomes yield insights into the phylogeny and evolution of bees and sphecid wasps (Hymenoptera: Apoidea).</title>
        <authorList>
            <person name="Zheng B.Y."/>
            <person name="Cao L.J."/>
            <person name="Tang P."/>
            <person name="van Achterberg K."/>
            <person name="Hoffmann A.A."/>
            <person name="Chen H.Y."/>
            <person name="Chen X.X."/>
            <person name="Wei S.J."/>
        </authorList>
    </citation>
    <scope>NUCLEOTIDE SEQUENCE</scope>
</reference>
<keyword evidence="9" id="KW-0520">NAD</keyword>
<evidence type="ECO:0000256" key="9">
    <source>
        <dbReference type="RuleBase" id="RU003640"/>
    </source>
</evidence>
<keyword evidence="9" id="KW-1278">Translocase</keyword>
<evidence type="ECO:0000256" key="3">
    <source>
        <dbReference type="ARBA" id="ARBA00021007"/>
    </source>
</evidence>
<evidence type="ECO:0000256" key="5">
    <source>
        <dbReference type="ARBA" id="ARBA00022692"/>
    </source>
</evidence>
<comment type="similarity">
    <text evidence="2 9">Belongs to the complex I subunit 3 family.</text>
</comment>
<dbReference type="GO" id="GO:0008137">
    <property type="term" value="F:NADH dehydrogenase (ubiquinone) activity"/>
    <property type="evidence" value="ECO:0007669"/>
    <property type="project" value="UniProtKB-UniRule"/>
</dbReference>
<sequence>MFLIMMTMIMLMLSIMIPLINLITFKKNKMDREKNSPFECGFDPISSPRLPFSVQFFLMSLMFLIFDIEIAILIPSIKNMIMSKYFLISMYLFFLMLILTLYIEWSENNINWSM</sequence>
<comment type="subcellular location">
    <subcellularLocation>
        <location evidence="1">Membrane</location>
    </subcellularLocation>
    <subcellularLocation>
        <location evidence="9">Mitochondrion membrane</location>
        <topology evidence="9">Multi-pass membrane protein</topology>
    </subcellularLocation>
</comment>
<feature type="transmembrane region" description="Helical" evidence="9">
    <location>
        <begin position="52"/>
        <end position="73"/>
    </location>
</feature>
<protein>
    <recommendedName>
        <fullName evidence="3 9">NADH-ubiquinone oxidoreductase chain 3</fullName>
        <ecNumber evidence="9">7.1.1.2</ecNumber>
    </recommendedName>
</protein>
<keyword evidence="9" id="KW-0830">Ubiquinone</keyword>
<keyword evidence="6 9" id="KW-1133">Transmembrane helix</keyword>
<dbReference type="Pfam" id="PF00507">
    <property type="entry name" value="Oxidored_q4"/>
    <property type="match status" value="1"/>
</dbReference>
<feature type="transmembrane region" description="Helical" evidence="9">
    <location>
        <begin position="85"/>
        <end position="105"/>
    </location>
</feature>
<dbReference type="Gene3D" id="1.20.58.1610">
    <property type="entry name" value="NADH:ubiquinone/plastoquinone oxidoreductase, chain 3"/>
    <property type="match status" value="1"/>
</dbReference>
<evidence type="ECO:0000256" key="1">
    <source>
        <dbReference type="ARBA" id="ARBA00004370"/>
    </source>
</evidence>
<dbReference type="GO" id="GO:0031966">
    <property type="term" value="C:mitochondrial membrane"/>
    <property type="evidence" value="ECO:0007669"/>
    <property type="project" value="UniProtKB-SubCell"/>
</dbReference>
<gene>
    <name evidence="10" type="primary">nad3</name>
</gene>
<comment type="catalytic activity">
    <reaction evidence="8 9">
        <text>a ubiquinone + NADH + 5 H(+)(in) = a ubiquinol + NAD(+) + 4 H(+)(out)</text>
        <dbReference type="Rhea" id="RHEA:29091"/>
        <dbReference type="Rhea" id="RHEA-COMP:9565"/>
        <dbReference type="Rhea" id="RHEA-COMP:9566"/>
        <dbReference type="ChEBI" id="CHEBI:15378"/>
        <dbReference type="ChEBI" id="CHEBI:16389"/>
        <dbReference type="ChEBI" id="CHEBI:17976"/>
        <dbReference type="ChEBI" id="CHEBI:57540"/>
        <dbReference type="ChEBI" id="CHEBI:57945"/>
        <dbReference type="EC" id="7.1.1.2"/>
    </reaction>
</comment>
<dbReference type="InterPro" id="IPR038430">
    <property type="entry name" value="NDAH_ubi_oxred_su3_sf"/>
</dbReference>
<dbReference type="InterPro" id="IPR000440">
    <property type="entry name" value="NADH_UbQ/plastoQ_OxRdtase_su3"/>
</dbReference>
<evidence type="ECO:0000256" key="8">
    <source>
        <dbReference type="ARBA" id="ARBA00049551"/>
    </source>
</evidence>
<name>A0A343DRJ8_9HYME</name>
<evidence type="ECO:0000256" key="4">
    <source>
        <dbReference type="ARBA" id="ARBA00022448"/>
    </source>
</evidence>
<evidence type="ECO:0000256" key="6">
    <source>
        <dbReference type="ARBA" id="ARBA00022989"/>
    </source>
</evidence>
<comment type="function">
    <text evidence="9">Core subunit of the mitochondrial membrane respiratory chain NADH dehydrogenase (Complex I) which catalyzes electron transfer from NADH through the respiratory chain, using ubiquinone as an electron acceptor. Essential for the catalytic activity of complex I.</text>
</comment>
<dbReference type="EMBL" id="KX494109">
    <property type="protein sequence ID" value="ARX96672.1"/>
    <property type="molecule type" value="Genomic_DNA"/>
</dbReference>
<keyword evidence="9" id="KW-0679">Respiratory chain</keyword>
<keyword evidence="4 9" id="KW-0813">Transport</keyword>
<dbReference type="EC" id="7.1.1.2" evidence="9"/>
<keyword evidence="9" id="KW-0249">Electron transport</keyword>
<evidence type="ECO:0000256" key="2">
    <source>
        <dbReference type="ARBA" id="ARBA00008472"/>
    </source>
</evidence>